<dbReference type="PANTHER" id="PTHR43328">
    <property type="entry name" value="ACETYLTRANSFERASE-RELATED"/>
    <property type="match status" value="1"/>
</dbReference>
<evidence type="ECO:0000259" key="1">
    <source>
        <dbReference type="PROSITE" id="PS51186"/>
    </source>
</evidence>
<evidence type="ECO:0000313" key="3">
    <source>
        <dbReference type="Proteomes" id="UP000775547"/>
    </source>
</evidence>
<gene>
    <name evidence="2" type="ORF">DXG03_008391</name>
</gene>
<dbReference type="InterPro" id="IPR000182">
    <property type="entry name" value="GNAT_dom"/>
</dbReference>
<dbReference type="GO" id="GO:0016747">
    <property type="term" value="F:acyltransferase activity, transferring groups other than amino-acyl groups"/>
    <property type="evidence" value="ECO:0007669"/>
    <property type="project" value="InterPro"/>
</dbReference>
<dbReference type="Gene3D" id="3.40.630.30">
    <property type="match status" value="1"/>
</dbReference>
<dbReference type="SUPFAM" id="SSF55729">
    <property type="entry name" value="Acyl-CoA N-acyltransferases (Nat)"/>
    <property type="match status" value="1"/>
</dbReference>
<reference evidence="2" key="1">
    <citation type="submission" date="2020-07" db="EMBL/GenBank/DDBJ databases">
        <authorList>
            <person name="Nieuwenhuis M."/>
            <person name="Van De Peppel L.J.J."/>
        </authorList>
    </citation>
    <scope>NUCLEOTIDE SEQUENCE</scope>
    <source>
        <strain evidence="2">AP01</strain>
        <tissue evidence="2">Mycelium</tissue>
    </source>
</reference>
<dbReference type="PROSITE" id="PS51186">
    <property type="entry name" value="GNAT"/>
    <property type="match status" value="1"/>
</dbReference>
<dbReference type="Pfam" id="PF13302">
    <property type="entry name" value="Acetyltransf_3"/>
    <property type="match status" value="1"/>
</dbReference>
<dbReference type="OrthoDB" id="630895at2759"/>
<sequence>MANPQLHPLEINPRTGEPFLRLKDRKDIIITPPRRDDVALYVPIMNDPRIYEWLGSPPFPYTKEHAEEWYAKIKQSSDAILAELEAARESPELVLVGESPIRVIRQVKEDGEDVYVGDIGIIRCVEGKLLAPLASPVDDEHQANYVEANAALAVGDPNIIWTFGYYVVPSYHGKGIMTDVVRSLLWEWAVPRMGVRTIVGTAFEGNEGSVKVFQKNGFVKTKFIKNHIQMRGQWRNLQVLELLAQVG</sequence>
<dbReference type="AlphaFoldDB" id="A0A9P7KEL0"/>
<name>A0A9P7KEL0_9AGAR</name>
<feature type="domain" description="N-acetyltransferase" evidence="1">
    <location>
        <begin position="71"/>
        <end position="235"/>
    </location>
</feature>
<proteinExistence type="predicted"/>
<organism evidence="2 3">
    <name type="scientific">Asterophora parasitica</name>
    <dbReference type="NCBI Taxonomy" id="117018"/>
    <lineage>
        <taxon>Eukaryota</taxon>
        <taxon>Fungi</taxon>
        <taxon>Dikarya</taxon>
        <taxon>Basidiomycota</taxon>
        <taxon>Agaricomycotina</taxon>
        <taxon>Agaricomycetes</taxon>
        <taxon>Agaricomycetidae</taxon>
        <taxon>Agaricales</taxon>
        <taxon>Tricholomatineae</taxon>
        <taxon>Lyophyllaceae</taxon>
        <taxon>Asterophora</taxon>
    </lineage>
</organism>
<dbReference type="Proteomes" id="UP000775547">
    <property type="component" value="Unassembled WGS sequence"/>
</dbReference>
<reference evidence="2" key="2">
    <citation type="submission" date="2021-10" db="EMBL/GenBank/DDBJ databases">
        <title>Phylogenomics reveals ancestral predisposition of the termite-cultivated fungus Termitomyces towards a domesticated lifestyle.</title>
        <authorList>
            <person name="Auxier B."/>
            <person name="Grum-Grzhimaylo A."/>
            <person name="Cardenas M.E."/>
            <person name="Lodge J.D."/>
            <person name="Laessoe T."/>
            <person name="Pedersen O."/>
            <person name="Smith M.E."/>
            <person name="Kuyper T.W."/>
            <person name="Franco-Molano E.A."/>
            <person name="Baroni T.J."/>
            <person name="Aanen D.K."/>
        </authorList>
    </citation>
    <scope>NUCLEOTIDE SEQUENCE</scope>
    <source>
        <strain evidence="2">AP01</strain>
        <tissue evidence="2">Mycelium</tissue>
    </source>
</reference>
<protein>
    <recommendedName>
        <fullName evidence="1">N-acetyltransferase domain-containing protein</fullName>
    </recommendedName>
</protein>
<dbReference type="EMBL" id="JABCKV010000007">
    <property type="protein sequence ID" value="KAG5647668.1"/>
    <property type="molecule type" value="Genomic_DNA"/>
</dbReference>
<comment type="caution">
    <text evidence="2">The sequence shown here is derived from an EMBL/GenBank/DDBJ whole genome shotgun (WGS) entry which is preliminary data.</text>
</comment>
<dbReference type="PANTHER" id="PTHR43328:SF1">
    <property type="entry name" value="N-ACETYLTRANSFERASE DOMAIN-CONTAINING PROTEIN"/>
    <property type="match status" value="1"/>
</dbReference>
<accession>A0A9P7KEL0</accession>
<keyword evidence="3" id="KW-1185">Reference proteome</keyword>
<dbReference type="InterPro" id="IPR016181">
    <property type="entry name" value="Acyl_CoA_acyltransferase"/>
</dbReference>
<evidence type="ECO:0000313" key="2">
    <source>
        <dbReference type="EMBL" id="KAG5647668.1"/>
    </source>
</evidence>